<keyword evidence="1" id="KW-0472">Membrane</keyword>
<feature type="transmembrane region" description="Helical" evidence="1">
    <location>
        <begin position="40"/>
        <end position="62"/>
    </location>
</feature>
<dbReference type="InterPro" id="IPR007492">
    <property type="entry name" value="LytTR_DNA-bd_dom"/>
</dbReference>
<proteinExistence type="predicted"/>
<dbReference type="RefSeq" id="WP_115373027.1">
    <property type="nucleotide sequence ID" value="NZ_QASA01000001.1"/>
</dbReference>
<dbReference type="GO" id="GO:0000156">
    <property type="term" value="F:phosphorelay response regulator activity"/>
    <property type="evidence" value="ECO:0007669"/>
    <property type="project" value="InterPro"/>
</dbReference>
<dbReference type="Pfam" id="PF04397">
    <property type="entry name" value="LytTR"/>
    <property type="match status" value="1"/>
</dbReference>
<feature type="transmembrane region" description="Helical" evidence="1">
    <location>
        <begin position="17"/>
        <end position="34"/>
    </location>
</feature>
<organism evidence="3 4">
    <name type="scientific">Adhaeribacter pallidiroseus</name>
    <dbReference type="NCBI Taxonomy" id="2072847"/>
    <lineage>
        <taxon>Bacteria</taxon>
        <taxon>Pseudomonadati</taxon>
        <taxon>Bacteroidota</taxon>
        <taxon>Cytophagia</taxon>
        <taxon>Cytophagales</taxon>
        <taxon>Hymenobacteraceae</taxon>
        <taxon>Adhaeribacter</taxon>
    </lineage>
</organism>
<dbReference type="GO" id="GO:0003677">
    <property type="term" value="F:DNA binding"/>
    <property type="evidence" value="ECO:0007669"/>
    <property type="project" value="InterPro"/>
</dbReference>
<dbReference type="AlphaFoldDB" id="A0A369QFT9"/>
<dbReference type="SMART" id="SM00850">
    <property type="entry name" value="LytTR"/>
    <property type="match status" value="1"/>
</dbReference>
<dbReference type="OrthoDB" id="1420878at2"/>
<evidence type="ECO:0000259" key="2">
    <source>
        <dbReference type="PROSITE" id="PS50930"/>
    </source>
</evidence>
<accession>A0A369QFT9</accession>
<sequence>MPANTPDRPLPVYRDAWIKYLGVPVITAFAYYLTYDHVEFNGWFIYEILSDAFKIFLVWHVVRLVIVYLDKVLAYQNHLTKRLLVQTLATGLVGVVALSVLVYLDYALVRPYQINHYWSLDVVIALIFILFINGIYVALYFYDSYVTSVAENKSMEKNLEAQIEKGQSEYYLREPTTSREQLLVKVGRKDVVVPYVEICCIYSRDKETYLLTADHKTYLHDFSLDRLEEQLPTSQFFRANRKFIITPELVRTISTEAHGKLQVYLKPYSSLPATVTISREKAPLFRRWLKR</sequence>
<protein>
    <recommendedName>
        <fullName evidence="2">HTH LytTR-type domain-containing protein</fullName>
    </recommendedName>
</protein>
<evidence type="ECO:0000256" key="1">
    <source>
        <dbReference type="SAM" id="Phobius"/>
    </source>
</evidence>
<dbReference type="PANTHER" id="PTHR37299:SF1">
    <property type="entry name" value="STAGE 0 SPORULATION PROTEIN A HOMOLOG"/>
    <property type="match status" value="1"/>
</dbReference>
<dbReference type="InterPro" id="IPR046947">
    <property type="entry name" value="LytR-like"/>
</dbReference>
<gene>
    <name evidence="3" type="ORF">AHMF7616_02392</name>
</gene>
<dbReference type="EMBL" id="QASA01000001">
    <property type="protein sequence ID" value="RDC63783.1"/>
    <property type="molecule type" value="Genomic_DNA"/>
</dbReference>
<keyword evidence="4" id="KW-1185">Reference proteome</keyword>
<keyword evidence="1" id="KW-0812">Transmembrane</keyword>
<dbReference type="Proteomes" id="UP000253919">
    <property type="component" value="Unassembled WGS sequence"/>
</dbReference>
<dbReference type="Gene3D" id="2.40.50.1020">
    <property type="entry name" value="LytTr DNA-binding domain"/>
    <property type="match status" value="1"/>
</dbReference>
<reference evidence="3 4" key="1">
    <citation type="submission" date="2018-04" db="EMBL/GenBank/DDBJ databases">
        <title>Adhaeribacter sp. HMF7616 genome sequencing and assembly.</title>
        <authorList>
            <person name="Kang H."/>
            <person name="Kang J."/>
            <person name="Cha I."/>
            <person name="Kim H."/>
            <person name="Joh K."/>
        </authorList>
    </citation>
    <scope>NUCLEOTIDE SEQUENCE [LARGE SCALE GENOMIC DNA]</scope>
    <source>
        <strain evidence="3 4">HMF7616</strain>
    </source>
</reference>
<comment type="caution">
    <text evidence="3">The sequence shown here is derived from an EMBL/GenBank/DDBJ whole genome shotgun (WGS) entry which is preliminary data.</text>
</comment>
<keyword evidence="1" id="KW-1133">Transmembrane helix</keyword>
<feature type="domain" description="HTH LytTR-type" evidence="2">
    <location>
        <begin position="182"/>
        <end position="291"/>
    </location>
</feature>
<feature type="transmembrane region" description="Helical" evidence="1">
    <location>
        <begin position="83"/>
        <end position="104"/>
    </location>
</feature>
<dbReference type="PANTHER" id="PTHR37299">
    <property type="entry name" value="TRANSCRIPTIONAL REGULATOR-RELATED"/>
    <property type="match status" value="1"/>
</dbReference>
<name>A0A369QFT9_9BACT</name>
<evidence type="ECO:0000313" key="4">
    <source>
        <dbReference type="Proteomes" id="UP000253919"/>
    </source>
</evidence>
<evidence type="ECO:0000313" key="3">
    <source>
        <dbReference type="EMBL" id="RDC63783.1"/>
    </source>
</evidence>
<feature type="transmembrane region" description="Helical" evidence="1">
    <location>
        <begin position="116"/>
        <end position="142"/>
    </location>
</feature>
<dbReference type="PROSITE" id="PS50930">
    <property type="entry name" value="HTH_LYTTR"/>
    <property type="match status" value="1"/>
</dbReference>